<dbReference type="EMBL" id="CP041614">
    <property type="protein sequence ID" value="QDO86671.1"/>
    <property type="molecule type" value="Genomic_DNA"/>
</dbReference>
<evidence type="ECO:0000313" key="3">
    <source>
        <dbReference type="EMBL" id="QDO86671.1"/>
    </source>
</evidence>
<dbReference type="PANTHER" id="PTHR30015:SF7">
    <property type="entry name" value="TYPE IV METHYL-DIRECTED RESTRICTION ENZYME ECOKMRR"/>
    <property type="match status" value="1"/>
</dbReference>
<dbReference type="InterPro" id="IPR025745">
    <property type="entry name" value="Mrr-like_N_dom"/>
</dbReference>
<keyword evidence="3" id="KW-0540">Nuclease</keyword>
<keyword evidence="4" id="KW-1185">Reference proteome</keyword>
<dbReference type="Pfam" id="PF14338">
    <property type="entry name" value="Mrr_N"/>
    <property type="match status" value="1"/>
</dbReference>
<accession>A0ABX5X5V9</accession>
<dbReference type="Pfam" id="PF04471">
    <property type="entry name" value="Mrr_cat"/>
    <property type="match status" value="1"/>
</dbReference>
<reference evidence="3 4" key="1">
    <citation type="submission" date="2019-07" db="EMBL/GenBank/DDBJ databases">
        <title>Shewanella sp. YLB-06 whole genomic sequence.</title>
        <authorList>
            <person name="Yu L."/>
        </authorList>
    </citation>
    <scope>NUCLEOTIDE SEQUENCE [LARGE SCALE GENOMIC DNA]</scope>
    <source>
        <strain evidence="3 4">YLB-06</strain>
    </source>
</reference>
<feature type="domain" description="Restriction endonuclease type IV Mrr" evidence="1">
    <location>
        <begin position="168"/>
        <end position="288"/>
    </location>
</feature>
<feature type="domain" description="Restriction system protein Mrr-like N-terminal" evidence="2">
    <location>
        <begin position="12"/>
        <end position="96"/>
    </location>
</feature>
<dbReference type="SUPFAM" id="SSF52980">
    <property type="entry name" value="Restriction endonuclease-like"/>
    <property type="match status" value="1"/>
</dbReference>
<evidence type="ECO:0000259" key="1">
    <source>
        <dbReference type="Pfam" id="PF04471"/>
    </source>
</evidence>
<name>A0ABX5X5V9_9GAMM</name>
<organism evidence="3 4">
    <name type="scientific">Shewanella psychropiezotolerans</name>
    <dbReference type="NCBI Taxonomy" id="2593655"/>
    <lineage>
        <taxon>Bacteria</taxon>
        <taxon>Pseudomonadati</taxon>
        <taxon>Pseudomonadota</taxon>
        <taxon>Gammaproteobacteria</taxon>
        <taxon>Alteromonadales</taxon>
        <taxon>Shewanellaceae</taxon>
        <taxon>Shewanella</taxon>
    </lineage>
</organism>
<keyword evidence="3" id="KW-0378">Hydrolase</keyword>
<evidence type="ECO:0000259" key="2">
    <source>
        <dbReference type="Pfam" id="PF14338"/>
    </source>
</evidence>
<evidence type="ECO:0000313" key="4">
    <source>
        <dbReference type="Proteomes" id="UP000315947"/>
    </source>
</evidence>
<proteinExistence type="predicted"/>
<gene>
    <name evidence="3" type="ORF">FM037_13935</name>
</gene>
<sequence length="314" mass="35075">MLEQPLNNIPSYQSLMKPVLIALKDGDLLNIPQIYERVVNELSLAEELVNLRIPSGRATYIRSRIGWSKTYLVKAKLIEQPKRGHCIITQRGLDALGSNRLIDNQYLNQFSEFISFKMNSDDVTQVSSNAVAKEIDSFNELPPLEQIDNAFQSLNASLADEVLEAILAASPKFFEQLVVDLMVAMGYGGSRKDAGQATQYTQDGGIDGIIKEDKLGLEMIYLQAKRYQASNTVGRPDIQAFAGALDMHRAKKGVFITTSRFSKEAQDFVSLIEKKIVLIDGKQLTELMIEHSLGVTVKQTYTIKAVDSDYFIED</sequence>
<keyword evidence="3" id="KW-0255">Endonuclease</keyword>
<dbReference type="PANTHER" id="PTHR30015">
    <property type="entry name" value="MRR RESTRICTION SYSTEM PROTEIN"/>
    <property type="match status" value="1"/>
</dbReference>
<dbReference type="Gene3D" id="3.40.1350.10">
    <property type="match status" value="1"/>
</dbReference>
<dbReference type="InterPro" id="IPR007560">
    <property type="entry name" value="Restrct_endonuc_IV_Mrr"/>
</dbReference>
<protein>
    <submittedName>
        <fullName evidence="3">Restriction endonuclease</fullName>
    </submittedName>
</protein>
<dbReference type="InterPro" id="IPR011856">
    <property type="entry name" value="tRNA_endonuc-like_dom_sf"/>
</dbReference>
<dbReference type="InterPro" id="IPR052906">
    <property type="entry name" value="Type_IV_Methyl-Rstrct_Enzyme"/>
</dbReference>
<dbReference type="InterPro" id="IPR011335">
    <property type="entry name" value="Restrct_endonuc-II-like"/>
</dbReference>
<dbReference type="Proteomes" id="UP000315947">
    <property type="component" value="Chromosome"/>
</dbReference>
<dbReference type="GO" id="GO:0004519">
    <property type="term" value="F:endonuclease activity"/>
    <property type="evidence" value="ECO:0007669"/>
    <property type="project" value="UniProtKB-KW"/>
</dbReference>